<evidence type="ECO:0000256" key="1">
    <source>
        <dbReference type="ARBA" id="ARBA00023125"/>
    </source>
</evidence>
<dbReference type="HOGENOM" id="CLU_859920_0_0_0"/>
<feature type="DNA-binding region" description="OmpR/PhoB-type" evidence="2">
    <location>
        <begin position="47"/>
        <end position="147"/>
    </location>
</feature>
<dbReference type="InterPro" id="IPR036388">
    <property type="entry name" value="WH-like_DNA-bd_sf"/>
</dbReference>
<keyword evidence="4" id="KW-0472">Membrane</keyword>
<organism evidence="6 7">
    <name type="scientific">Koribacter versatilis (strain Ellin345)</name>
    <dbReference type="NCBI Taxonomy" id="204669"/>
    <lineage>
        <taxon>Bacteria</taxon>
        <taxon>Pseudomonadati</taxon>
        <taxon>Acidobacteriota</taxon>
        <taxon>Terriglobia</taxon>
        <taxon>Terriglobales</taxon>
        <taxon>Candidatus Korobacteraceae</taxon>
        <taxon>Candidatus Korobacter</taxon>
    </lineage>
</organism>
<keyword evidence="7" id="KW-1185">Reference proteome</keyword>
<feature type="transmembrane region" description="Helical" evidence="4">
    <location>
        <begin position="237"/>
        <end position="259"/>
    </location>
</feature>
<gene>
    <name evidence="6" type="ordered locus">Acid345_4558</name>
</gene>
<dbReference type="GO" id="GO:0006355">
    <property type="term" value="P:regulation of DNA-templated transcription"/>
    <property type="evidence" value="ECO:0007669"/>
    <property type="project" value="InterPro"/>
</dbReference>
<keyword evidence="4" id="KW-1133">Transmembrane helix</keyword>
<keyword evidence="1 2" id="KW-0238">DNA-binding</keyword>
<dbReference type="InterPro" id="IPR001867">
    <property type="entry name" value="OmpR/PhoB-type_DNA-bd"/>
</dbReference>
<dbReference type="SMART" id="SM00862">
    <property type="entry name" value="Trans_reg_C"/>
    <property type="match status" value="1"/>
</dbReference>
<evidence type="ECO:0000256" key="4">
    <source>
        <dbReference type="SAM" id="Phobius"/>
    </source>
</evidence>
<name>Q1IHU2_KORVE</name>
<feature type="transmembrane region" description="Helical" evidence="4">
    <location>
        <begin position="295"/>
        <end position="316"/>
    </location>
</feature>
<dbReference type="KEGG" id="aba:Acid345_4558"/>
<evidence type="ECO:0000313" key="7">
    <source>
        <dbReference type="Proteomes" id="UP000002432"/>
    </source>
</evidence>
<protein>
    <submittedName>
        <fullName evidence="6">Lysine decarboxylase transcriptional regulator, CadC</fullName>
    </submittedName>
</protein>
<dbReference type="CDD" id="cd00383">
    <property type="entry name" value="trans_reg_C"/>
    <property type="match status" value="1"/>
</dbReference>
<sequence length="323" mass="36059">MMRSTTNITPHIFMRSPRQRSGCFGSTRPFYGVVNFVRMSATTGTPERRAKFGLYEANFASGELRKNGAKLKLQEQPFQVLALLLDRAGQVVTREEIQQKLWPADTFVDFDHSLNTAINKLRDVLGDTASNPRFIETLPRRGYRFIAPVEWNEPSVIPSGAAPSATESKDPSRQTEPSIATIAEPELPQADHRITRLLFGGLQLMYLIFYACGLWRLDEIGDIAEDHFHVAGGKIEALVLVTAVIGIALRLYTLSATGFNYRLLGAKFRKLIPLVYVLDLIWAFSPFLLQPRIGLGLAFAACAALLYSPFAQRILAMITWPAK</sequence>
<evidence type="ECO:0000259" key="5">
    <source>
        <dbReference type="PROSITE" id="PS51755"/>
    </source>
</evidence>
<dbReference type="EMBL" id="CP000360">
    <property type="protein sequence ID" value="ABF43558.1"/>
    <property type="molecule type" value="Genomic_DNA"/>
</dbReference>
<keyword evidence="4" id="KW-0812">Transmembrane</keyword>
<feature type="transmembrane region" description="Helical" evidence="4">
    <location>
        <begin position="271"/>
        <end position="289"/>
    </location>
</feature>
<dbReference type="SUPFAM" id="SSF46894">
    <property type="entry name" value="C-terminal effector domain of the bipartite response regulators"/>
    <property type="match status" value="1"/>
</dbReference>
<dbReference type="Proteomes" id="UP000002432">
    <property type="component" value="Chromosome"/>
</dbReference>
<dbReference type="STRING" id="204669.Acid345_4558"/>
<feature type="domain" description="OmpR/PhoB-type" evidence="5">
    <location>
        <begin position="47"/>
        <end position="147"/>
    </location>
</feature>
<evidence type="ECO:0000256" key="3">
    <source>
        <dbReference type="SAM" id="MobiDB-lite"/>
    </source>
</evidence>
<dbReference type="InterPro" id="IPR016032">
    <property type="entry name" value="Sig_transdc_resp-reg_C-effctor"/>
</dbReference>
<reference evidence="6 7" key="1">
    <citation type="journal article" date="2009" name="Appl. Environ. Microbiol.">
        <title>Three genomes from the phylum Acidobacteria provide insight into the lifestyles of these microorganisms in soils.</title>
        <authorList>
            <person name="Ward N.L."/>
            <person name="Challacombe J.F."/>
            <person name="Janssen P.H."/>
            <person name="Henrissat B."/>
            <person name="Coutinho P.M."/>
            <person name="Wu M."/>
            <person name="Xie G."/>
            <person name="Haft D.H."/>
            <person name="Sait M."/>
            <person name="Badger J."/>
            <person name="Barabote R.D."/>
            <person name="Bradley B."/>
            <person name="Brettin T.S."/>
            <person name="Brinkac L.M."/>
            <person name="Bruce D."/>
            <person name="Creasy T."/>
            <person name="Daugherty S.C."/>
            <person name="Davidsen T.M."/>
            <person name="DeBoy R.T."/>
            <person name="Detter J.C."/>
            <person name="Dodson R.J."/>
            <person name="Durkin A.S."/>
            <person name="Ganapathy A."/>
            <person name="Gwinn-Giglio M."/>
            <person name="Han C.S."/>
            <person name="Khouri H."/>
            <person name="Kiss H."/>
            <person name="Kothari S.P."/>
            <person name="Madupu R."/>
            <person name="Nelson K.E."/>
            <person name="Nelson W.C."/>
            <person name="Paulsen I."/>
            <person name="Penn K."/>
            <person name="Ren Q."/>
            <person name="Rosovitz M.J."/>
            <person name="Selengut J.D."/>
            <person name="Shrivastava S."/>
            <person name="Sullivan S.A."/>
            <person name="Tapia R."/>
            <person name="Thompson L.S."/>
            <person name="Watkins K.L."/>
            <person name="Yang Q."/>
            <person name="Yu C."/>
            <person name="Zafar N."/>
            <person name="Zhou L."/>
            <person name="Kuske C.R."/>
        </authorList>
    </citation>
    <scope>NUCLEOTIDE SEQUENCE [LARGE SCALE GENOMIC DNA]</scope>
    <source>
        <strain evidence="6 7">Ellin345</strain>
    </source>
</reference>
<dbReference type="Gene3D" id="1.10.10.10">
    <property type="entry name" value="Winged helix-like DNA-binding domain superfamily/Winged helix DNA-binding domain"/>
    <property type="match status" value="1"/>
</dbReference>
<dbReference type="EnsemblBacteria" id="ABF43558">
    <property type="protein sequence ID" value="ABF43558"/>
    <property type="gene ID" value="Acid345_4558"/>
</dbReference>
<evidence type="ECO:0000256" key="2">
    <source>
        <dbReference type="PROSITE-ProRule" id="PRU01091"/>
    </source>
</evidence>
<dbReference type="GO" id="GO:0000160">
    <property type="term" value="P:phosphorelay signal transduction system"/>
    <property type="evidence" value="ECO:0007669"/>
    <property type="project" value="InterPro"/>
</dbReference>
<dbReference type="GO" id="GO:0003677">
    <property type="term" value="F:DNA binding"/>
    <property type="evidence" value="ECO:0007669"/>
    <property type="project" value="UniProtKB-UniRule"/>
</dbReference>
<evidence type="ECO:0000313" key="6">
    <source>
        <dbReference type="EMBL" id="ABF43558.1"/>
    </source>
</evidence>
<dbReference type="PROSITE" id="PS51755">
    <property type="entry name" value="OMPR_PHOB"/>
    <property type="match status" value="1"/>
</dbReference>
<feature type="transmembrane region" description="Helical" evidence="4">
    <location>
        <begin position="197"/>
        <end position="217"/>
    </location>
</feature>
<feature type="region of interest" description="Disordered" evidence="3">
    <location>
        <begin position="157"/>
        <end position="177"/>
    </location>
</feature>
<accession>Q1IHU2</accession>
<proteinExistence type="predicted"/>
<dbReference type="Pfam" id="PF00486">
    <property type="entry name" value="Trans_reg_C"/>
    <property type="match status" value="1"/>
</dbReference>
<dbReference type="eggNOG" id="COG3710">
    <property type="taxonomic scope" value="Bacteria"/>
</dbReference>
<dbReference type="AlphaFoldDB" id="Q1IHU2"/>